<gene>
    <name evidence="2" type="ORF">H2O64_01335</name>
</gene>
<evidence type="ECO:0000313" key="3">
    <source>
        <dbReference type="Proteomes" id="UP000619238"/>
    </source>
</evidence>
<proteinExistence type="predicted"/>
<evidence type="ECO:0000313" key="2">
    <source>
        <dbReference type="EMBL" id="MBC8753293.1"/>
    </source>
</evidence>
<sequence length="60" mass="6354">MKKQNLKSLALHKKSIASFSIKGGDNPIDTSGGSEENPNSMDILKCSPETLIANTDCTCA</sequence>
<keyword evidence="3" id="KW-1185">Reference proteome</keyword>
<reference evidence="2 3" key="1">
    <citation type="submission" date="2020-07" db="EMBL/GenBank/DDBJ databases">
        <title>Description of Kordia aestuariivivens sp. nov., isolated from a tidal flat.</title>
        <authorList>
            <person name="Park S."/>
            <person name="Yoon J.-H."/>
        </authorList>
    </citation>
    <scope>NUCLEOTIDE SEQUENCE [LARGE SCALE GENOMIC DNA]</scope>
    <source>
        <strain evidence="2 3">YSTF-M3</strain>
    </source>
</reference>
<feature type="region of interest" description="Disordered" evidence="1">
    <location>
        <begin position="21"/>
        <end position="41"/>
    </location>
</feature>
<comment type="caution">
    <text evidence="2">The sequence shown here is derived from an EMBL/GenBank/DDBJ whole genome shotgun (WGS) entry which is preliminary data.</text>
</comment>
<feature type="compositionally biased region" description="Polar residues" evidence="1">
    <location>
        <begin position="28"/>
        <end position="40"/>
    </location>
</feature>
<dbReference type="EMBL" id="JACGWS010000001">
    <property type="protein sequence ID" value="MBC8753293.1"/>
    <property type="molecule type" value="Genomic_DNA"/>
</dbReference>
<accession>A0ABR7Q4C5</accession>
<dbReference type="RefSeq" id="WP_187560332.1">
    <property type="nucleotide sequence ID" value="NZ_JACGWS010000001.1"/>
</dbReference>
<dbReference type="Proteomes" id="UP000619238">
    <property type="component" value="Unassembled WGS sequence"/>
</dbReference>
<organism evidence="2 3">
    <name type="scientific">Kordia aestuariivivens</name>
    <dbReference type="NCBI Taxonomy" id="2759037"/>
    <lineage>
        <taxon>Bacteria</taxon>
        <taxon>Pseudomonadati</taxon>
        <taxon>Bacteroidota</taxon>
        <taxon>Flavobacteriia</taxon>
        <taxon>Flavobacteriales</taxon>
        <taxon>Flavobacteriaceae</taxon>
        <taxon>Kordia</taxon>
    </lineage>
</organism>
<protein>
    <submittedName>
        <fullName evidence="2">Uncharacterized protein</fullName>
    </submittedName>
</protein>
<evidence type="ECO:0000256" key="1">
    <source>
        <dbReference type="SAM" id="MobiDB-lite"/>
    </source>
</evidence>
<name>A0ABR7Q4C5_9FLAO</name>